<evidence type="ECO:0000313" key="7">
    <source>
        <dbReference type="EMBL" id="SHJ28221.1"/>
    </source>
</evidence>
<dbReference type="SUPFAM" id="SSF53850">
    <property type="entry name" value="Periplasmic binding protein-like II"/>
    <property type="match status" value="1"/>
</dbReference>
<accession>A0A1M6I189</accession>
<keyword evidence="1 4" id="KW-0732">Signal</keyword>
<evidence type="ECO:0000256" key="3">
    <source>
        <dbReference type="SAM" id="Phobius"/>
    </source>
</evidence>
<dbReference type="Pfam" id="PF00497">
    <property type="entry name" value="SBP_bac_3"/>
    <property type="match status" value="1"/>
</dbReference>
<reference evidence="7 8" key="1">
    <citation type="submission" date="2016-11" db="EMBL/GenBank/DDBJ databases">
        <authorList>
            <person name="Jaros S."/>
            <person name="Januszkiewicz K."/>
            <person name="Wedrychowicz H."/>
        </authorList>
    </citation>
    <scope>NUCLEOTIDE SEQUENCE [LARGE SCALE GENOMIC DNA]</scope>
    <source>
        <strain evidence="7 8">DSM 27063</strain>
    </source>
</reference>
<name>A0A1M6I189_9BACT</name>
<dbReference type="PROSITE" id="PS50112">
    <property type="entry name" value="PAS"/>
    <property type="match status" value="1"/>
</dbReference>
<keyword evidence="2" id="KW-0175">Coiled coil</keyword>
<keyword evidence="3" id="KW-0472">Membrane</keyword>
<dbReference type="InterPro" id="IPR035965">
    <property type="entry name" value="PAS-like_dom_sf"/>
</dbReference>
<dbReference type="Gene3D" id="3.30.450.20">
    <property type="entry name" value="PAS domain"/>
    <property type="match status" value="2"/>
</dbReference>
<dbReference type="Pfam" id="PF13426">
    <property type="entry name" value="PAS_9"/>
    <property type="match status" value="1"/>
</dbReference>
<dbReference type="CDD" id="cd00130">
    <property type="entry name" value="PAS"/>
    <property type="match status" value="2"/>
</dbReference>
<dbReference type="GO" id="GO:0006355">
    <property type="term" value="P:regulation of DNA-templated transcription"/>
    <property type="evidence" value="ECO:0007669"/>
    <property type="project" value="InterPro"/>
</dbReference>
<dbReference type="EMBL" id="FQZE01000015">
    <property type="protein sequence ID" value="SHJ28221.1"/>
    <property type="molecule type" value="Genomic_DNA"/>
</dbReference>
<feature type="chain" id="PRO_5013087661" evidence="4">
    <location>
        <begin position="27"/>
        <end position="603"/>
    </location>
</feature>
<protein>
    <submittedName>
        <fullName evidence="7">PAS domain S-box-containing protein</fullName>
    </submittedName>
</protein>
<dbReference type="OrthoDB" id="9805474at2"/>
<evidence type="ECO:0000259" key="6">
    <source>
        <dbReference type="PROSITE" id="PS50113"/>
    </source>
</evidence>
<dbReference type="InterPro" id="IPR000014">
    <property type="entry name" value="PAS"/>
</dbReference>
<evidence type="ECO:0000313" key="8">
    <source>
        <dbReference type="Proteomes" id="UP000184050"/>
    </source>
</evidence>
<keyword evidence="8" id="KW-1185">Reference proteome</keyword>
<feature type="coiled-coil region" evidence="2">
    <location>
        <begin position="535"/>
        <end position="601"/>
    </location>
</feature>
<evidence type="ECO:0000256" key="1">
    <source>
        <dbReference type="ARBA" id="ARBA00022729"/>
    </source>
</evidence>
<dbReference type="PANTHER" id="PTHR35936">
    <property type="entry name" value="MEMBRANE-BOUND LYTIC MUREIN TRANSGLYCOSYLASE F"/>
    <property type="match status" value="1"/>
</dbReference>
<proteinExistence type="predicted"/>
<dbReference type="PROSITE" id="PS50113">
    <property type="entry name" value="PAC"/>
    <property type="match status" value="1"/>
</dbReference>
<dbReference type="AlphaFoldDB" id="A0A1M6I189"/>
<feature type="transmembrane region" description="Helical" evidence="3">
    <location>
        <begin position="269"/>
        <end position="291"/>
    </location>
</feature>
<feature type="domain" description="PAS" evidence="5">
    <location>
        <begin position="310"/>
        <end position="380"/>
    </location>
</feature>
<evidence type="ECO:0000256" key="4">
    <source>
        <dbReference type="SAM" id="SignalP"/>
    </source>
</evidence>
<dbReference type="STRING" id="1168035.SAMN05444280_11545"/>
<dbReference type="SMART" id="SM00062">
    <property type="entry name" value="PBPb"/>
    <property type="match status" value="1"/>
</dbReference>
<dbReference type="RefSeq" id="WP_073169255.1">
    <property type="nucleotide sequence ID" value="NZ_FQZE01000015.1"/>
</dbReference>
<gene>
    <name evidence="7" type="ORF">SAMN05444280_11545</name>
</gene>
<dbReference type="SMART" id="SM00086">
    <property type="entry name" value="PAC"/>
    <property type="match status" value="2"/>
</dbReference>
<evidence type="ECO:0000256" key="2">
    <source>
        <dbReference type="SAM" id="Coils"/>
    </source>
</evidence>
<dbReference type="InterPro" id="IPR000700">
    <property type="entry name" value="PAS-assoc_C"/>
</dbReference>
<dbReference type="SMART" id="SM00091">
    <property type="entry name" value="PAS"/>
    <property type="match status" value="2"/>
</dbReference>
<sequence length="603" mass="68764">MNTLICVRHKITAATILLLVLSFVFAKQAFSQPDSTIKVGIYQNPPKVFIDESGNAAGIFIEILEEMARQEGWQLEYFRCNWSDCLQSLENSEIDLMPDVAFSYERAQKFSFNNLPVIESWSQVYASPGSGISQLSDLEDKKVALVEGSVQQTFFKQVMAGYGYSFTEIHASSFGEAFSEVKIGVADVAVTNNFFGEMNFNDYDLKKTPVIFNAAILHFATPKGENTWLLKTIDSHLADWKNTPRSFYYQILEQYKGLEISQSEKHSHFPYYFAVAGLVLLVGLVLLGYSVRLKKQSAQTRSNVLQLNKEKEKLQSYFENSPFGVFVANETGHLVEVNPKACELTGYSSGEILKKSISEFAPEELRDEVANHFKRVDVGGKASGIYPFLTKTGKKKTLTVDAVKVSDTHIVAFVNDITDSMSANSRLDRLGKIFHQSVNEIYLIDAVTLRFVEVNNAALANTGYTLSEMKQMTPMNLKPDIQEEDVKKIFEKLRSVESQPVRFESRHYRKDGTFYEAEINIQLLEYRNEKLFSAVVLDITERKNAENELKKMKEKLEMQVNEKTKELNQRIEELESFREATIERELRMEELRQEINALKNDKN</sequence>
<keyword evidence="3" id="KW-0812">Transmembrane</keyword>
<dbReference type="InterPro" id="IPR001638">
    <property type="entry name" value="Solute-binding_3/MltF_N"/>
</dbReference>
<dbReference type="InterPro" id="IPR001610">
    <property type="entry name" value="PAC"/>
</dbReference>
<keyword evidence="3" id="KW-1133">Transmembrane helix</keyword>
<dbReference type="Gene3D" id="3.40.190.10">
    <property type="entry name" value="Periplasmic binding protein-like II"/>
    <property type="match status" value="2"/>
</dbReference>
<organism evidence="7 8">
    <name type="scientific">Tangfeifania diversioriginum</name>
    <dbReference type="NCBI Taxonomy" id="1168035"/>
    <lineage>
        <taxon>Bacteria</taxon>
        <taxon>Pseudomonadati</taxon>
        <taxon>Bacteroidota</taxon>
        <taxon>Bacteroidia</taxon>
        <taxon>Marinilabiliales</taxon>
        <taxon>Prolixibacteraceae</taxon>
        <taxon>Tangfeifania</taxon>
    </lineage>
</organism>
<feature type="signal peptide" evidence="4">
    <location>
        <begin position="1"/>
        <end position="26"/>
    </location>
</feature>
<evidence type="ECO:0000259" key="5">
    <source>
        <dbReference type="PROSITE" id="PS50112"/>
    </source>
</evidence>
<dbReference type="NCBIfam" id="TIGR00229">
    <property type="entry name" value="sensory_box"/>
    <property type="match status" value="2"/>
</dbReference>
<feature type="domain" description="PAC" evidence="6">
    <location>
        <begin position="501"/>
        <end position="551"/>
    </location>
</feature>
<dbReference type="SUPFAM" id="SSF55785">
    <property type="entry name" value="PYP-like sensor domain (PAS domain)"/>
    <property type="match status" value="2"/>
</dbReference>
<dbReference type="Proteomes" id="UP000184050">
    <property type="component" value="Unassembled WGS sequence"/>
</dbReference>